<dbReference type="EMBL" id="CAJOBI010354241">
    <property type="protein sequence ID" value="CAF5223018.1"/>
    <property type="molecule type" value="Genomic_DNA"/>
</dbReference>
<evidence type="ECO:0000313" key="3">
    <source>
        <dbReference type="Proteomes" id="UP000676336"/>
    </source>
</evidence>
<evidence type="ECO:0000256" key="1">
    <source>
        <dbReference type="SAM" id="MobiDB-lite"/>
    </source>
</evidence>
<name>A0A8S3JW77_9BILA</name>
<proteinExistence type="predicted"/>
<comment type="caution">
    <text evidence="2">The sequence shown here is derived from an EMBL/GenBank/DDBJ whole genome shotgun (WGS) entry which is preliminary data.</text>
</comment>
<accession>A0A8S3JW77</accession>
<reference evidence="2" key="1">
    <citation type="submission" date="2021-02" db="EMBL/GenBank/DDBJ databases">
        <authorList>
            <person name="Nowell W R."/>
        </authorList>
    </citation>
    <scope>NUCLEOTIDE SEQUENCE</scope>
</reference>
<feature type="non-terminal residue" evidence="2">
    <location>
        <position position="1"/>
    </location>
</feature>
<organism evidence="2 3">
    <name type="scientific">Rotaria magnacalcarata</name>
    <dbReference type="NCBI Taxonomy" id="392030"/>
    <lineage>
        <taxon>Eukaryota</taxon>
        <taxon>Metazoa</taxon>
        <taxon>Spiralia</taxon>
        <taxon>Gnathifera</taxon>
        <taxon>Rotifera</taxon>
        <taxon>Eurotatoria</taxon>
        <taxon>Bdelloidea</taxon>
        <taxon>Philodinida</taxon>
        <taxon>Philodinidae</taxon>
        <taxon>Rotaria</taxon>
    </lineage>
</organism>
<gene>
    <name evidence="2" type="ORF">SMN809_LOCUS83118</name>
</gene>
<feature type="region of interest" description="Disordered" evidence="1">
    <location>
        <begin position="1"/>
        <end position="24"/>
    </location>
</feature>
<sequence length="99" mass="11133">MKSALNISLDSNKSPSSSKKLFDMQKQLGIRMQVKRAAMLADNPTNIQIEDEDDNEDEDVKEIEDDSSESNDDADSEIISEVDKENDDLQVDEESTHLT</sequence>
<feature type="compositionally biased region" description="Acidic residues" evidence="1">
    <location>
        <begin position="49"/>
        <end position="93"/>
    </location>
</feature>
<evidence type="ECO:0000313" key="2">
    <source>
        <dbReference type="EMBL" id="CAF5223018.1"/>
    </source>
</evidence>
<feature type="region of interest" description="Disordered" evidence="1">
    <location>
        <begin position="39"/>
        <end position="99"/>
    </location>
</feature>
<dbReference type="Proteomes" id="UP000676336">
    <property type="component" value="Unassembled WGS sequence"/>
</dbReference>
<protein>
    <submittedName>
        <fullName evidence="2">Uncharacterized protein</fullName>
    </submittedName>
</protein>
<feature type="compositionally biased region" description="Low complexity" evidence="1">
    <location>
        <begin position="8"/>
        <end position="19"/>
    </location>
</feature>
<dbReference type="AlphaFoldDB" id="A0A8S3JW77"/>